<dbReference type="Proteomes" id="UP000184476">
    <property type="component" value="Unassembled WGS sequence"/>
</dbReference>
<gene>
    <name evidence="7" type="ORF">SAMN05444392_104160</name>
</gene>
<evidence type="ECO:0000256" key="1">
    <source>
        <dbReference type="ARBA" id="ARBA00004196"/>
    </source>
</evidence>
<dbReference type="GO" id="GO:0030288">
    <property type="term" value="C:outer membrane-bounded periplasmic space"/>
    <property type="evidence" value="ECO:0007669"/>
    <property type="project" value="TreeGrafter"/>
</dbReference>
<dbReference type="STRING" id="112248.SAMN05444392_104160"/>
<dbReference type="GO" id="GO:1901678">
    <property type="term" value="P:iron coordination entity transport"/>
    <property type="evidence" value="ECO:0007669"/>
    <property type="project" value="UniProtKB-ARBA"/>
</dbReference>
<dbReference type="RefSeq" id="WP_073154548.1">
    <property type="nucleotide sequence ID" value="NZ_FQVL01000004.1"/>
</dbReference>
<feature type="domain" description="Fe/B12 periplasmic-binding" evidence="6">
    <location>
        <begin position="54"/>
        <end position="307"/>
    </location>
</feature>
<reference evidence="7 8" key="1">
    <citation type="submission" date="2016-11" db="EMBL/GenBank/DDBJ databases">
        <authorList>
            <person name="Jaros S."/>
            <person name="Januszkiewicz K."/>
            <person name="Wedrychowicz H."/>
        </authorList>
    </citation>
    <scope>NUCLEOTIDE SEQUENCE [LARGE SCALE GENOMIC DNA]</scope>
    <source>
        <strain evidence="7 8">DSM 44666</strain>
    </source>
</reference>
<proteinExistence type="inferred from homology"/>
<dbReference type="SUPFAM" id="SSF53807">
    <property type="entry name" value="Helical backbone' metal receptor"/>
    <property type="match status" value="1"/>
</dbReference>
<evidence type="ECO:0000256" key="4">
    <source>
        <dbReference type="ARBA" id="ARBA00022729"/>
    </source>
</evidence>
<dbReference type="Gene3D" id="3.40.50.1980">
    <property type="entry name" value="Nitrogenase molybdenum iron protein domain"/>
    <property type="match status" value="2"/>
</dbReference>
<dbReference type="AlphaFoldDB" id="A0A1M4X6V0"/>
<keyword evidence="8" id="KW-1185">Reference proteome</keyword>
<dbReference type="PROSITE" id="PS50983">
    <property type="entry name" value="FE_B12_PBP"/>
    <property type="match status" value="1"/>
</dbReference>
<dbReference type="PROSITE" id="PS51257">
    <property type="entry name" value="PROKAR_LIPOPROTEIN"/>
    <property type="match status" value="1"/>
</dbReference>
<organism evidence="7 8">
    <name type="scientific">Seinonella peptonophila</name>
    <dbReference type="NCBI Taxonomy" id="112248"/>
    <lineage>
        <taxon>Bacteria</taxon>
        <taxon>Bacillati</taxon>
        <taxon>Bacillota</taxon>
        <taxon>Bacilli</taxon>
        <taxon>Bacillales</taxon>
        <taxon>Thermoactinomycetaceae</taxon>
        <taxon>Seinonella</taxon>
    </lineage>
</organism>
<keyword evidence="3" id="KW-0813">Transport</keyword>
<dbReference type="OrthoDB" id="2241086at2"/>
<dbReference type="PANTHER" id="PTHR30532:SF26">
    <property type="entry name" value="IRON(3+)-HYDROXAMATE-BINDING PROTEIN FHUD"/>
    <property type="match status" value="1"/>
</dbReference>
<comment type="similarity">
    <text evidence="2">Belongs to the bacterial solute-binding protein 8 family.</text>
</comment>
<dbReference type="InterPro" id="IPR002491">
    <property type="entry name" value="ABC_transptr_periplasmic_BD"/>
</dbReference>
<dbReference type="EMBL" id="FQVL01000004">
    <property type="protein sequence ID" value="SHE89219.1"/>
    <property type="molecule type" value="Genomic_DNA"/>
</dbReference>
<evidence type="ECO:0000259" key="6">
    <source>
        <dbReference type="PROSITE" id="PS50983"/>
    </source>
</evidence>
<sequence>MFRKKHIWISLLTLSFICILTACGGQSLSDSKSGEMKDFQTEKGVVKVPVHPKRIIVATETYAGDVLALGFTPVGVMQNAKDSKILVPKLKNVTTISPDNIEKIVELKPDLIITGTHNKNIDKLSKIAPTVAFTYGKLKYLDQHLAIAKLLGKEKEAQTWVEQWKKKTAKASKEIKAKIGQDATVMVMEAYEKELYVYGDNWGRATEVIYQALQLKMPEAVVKDAMGPGFYALSAEAIPKYAGDYIFLSKTGTKTDTSFSESNLWKNIPAVKNNRVYETDAKSFYFNDPLTLETELEFIKDKLLNSK</sequence>
<accession>A0A1M4X6V0</accession>
<comment type="subcellular location">
    <subcellularLocation>
        <location evidence="1">Cell envelope</location>
    </subcellularLocation>
</comment>
<evidence type="ECO:0000256" key="3">
    <source>
        <dbReference type="ARBA" id="ARBA00022448"/>
    </source>
</evidence>
<dbReference type="Pfam" id="PF01497">
    <property type="entry name" value="Peripla_BP_2"/>
    <property type="match status" value="1"/>
</dbReference>
<feature type="chain" id="PRO_5039290091" evidence="5">
    <location>
        <begin position="25"/>
        <end position="307"/>
    </location>
</feature>
<dbReference type="PANTHER" id="PTHR30532">
    <property type="entry name" value="IRON III DICITRATE-BINDING PERIPLASMIC PROTEIN"/>
    <property type="match status" value="1"/>
</dbReference>
<keyword evidence="4 5" id="KW-0732">Signal</keyword>
<name>A0A1M4X6V0_9BACL</name>
<dbReference type="CDD" id="cd01138">
    <property type="entry name" value="FeuA"/>
    <property type="match status" value="1"/>
</dbReference>
<evidence type="ECO:0000313" key="7">
    <source>
        <dbReference type="EMBL" id="SHE89219.1"/>
    </source>
</evidence>
<evidence type="ECO:0000313" key="8">
    <source>
        <dbReference type="Proteomes" id="UP000184476"/>
    </source>
</evidence>
<evidence type="ECO:0000256" key="5">
    <source>
        <dbReference type="SAM" id="SignalP"/>
    </source>
</evidence>
<feature type="signal peptide" evidence="5">
    <location>
        <begin position="1"/>
        <end position="24"/>
    </location>
</feature>
<evidence type="ECO:0000256" key="2">
    <source>
        <dbReference type="ARBA" id="ARBA00008814"/>
    </source>
</evidence>
<protein>
    <submittedName>
        <fullName evidence="7">Iron complex transport system substrate-binding protein</fullName>
    </submittedName>
</protein>
<dbReference type="InterPro" id="IPR051313">
    <property type="entry name" value="Bact_iron-sidero_bind"/>
</dbReference>